<evidence type="ECO:0000259" key="1">
    <source>
        <dbReference type="PROSITE" id="PS50995"/>
    </source>
</evidence>
<organism evidence="2 3">
    <name type="scientific">Hymenobacter cavernae</name>
    <dbReference type="NCBI Taxonomy" id="2044852"/>
    <lineage>
        <taxon>Bacteria</taxon>
        <taxon>Pseudomonadati</taxon>
        <taxon>Bacteroidota</taxon>
        <taxon>Cytophagia</taxon>
        <taxon>Cytophagales</taxon>
        <taxon>Hymenobacteraceae</taxon>
        <taxon>Hymenobacter</taxon>
    </lineage>
</organism>
<reference evidence="3" key="1">
    <citation type="journal article" date="2019" name="Int. J. Syst. Evol. Microbiol.">
        <title>The Global Catalogue of Microorganisms (GCM) 10K type strain sequencing project: providing services to taxonomists for standard genome sequencing and annotation.</title>
        <authorList>
            <consortium name="The Broad Institute Genomics Platform"/>
            <consortium name="The Broad Institute Genome Sequencing Center for Infectious Disease"/>
            <person name="Wu L."/>
            <person name="Ma J."/>
        </authorList>
    </citation>
    <scope>NUCLEOTIDE SEQUENCE [LARGE SCALE GENOMIC DNA]</scope>
    <source>
        <strain evidence="3">CGMCC 1.15197</strain>
    </source>
</reference>
<dbReference type="InterPro" id="IPR052526">
    <property type="entry name" value="HTH-type_Bedaq_tolerance"/>
</dbReference>
<keyword evidence="3" id="KW-1185">Reference proteome</keyword>
<sequence length="146" mass="16421">MAEQSDAAQLAVELRTVVFRLIKKLRSQSSAHSKISLTERSVLKLLDQHPQLLPTELAAREKVTTQAMSQILRHLTELGYITRQALEADKRKVGISLSAEGRAYLQEVRHEVDEWLVKALQETCSTEELAKVHQVLPALTKLVDAE</sequence>
<evidence type="ECO:0000313" key="3">
    <source>
        <dbReference type="Proteomes" id="UP000632273"/>
    </source>
</evidence>
<dbReference type="PRINTS" id="PR00598">
    <property type="entry name" value="HTHMARR"/>
</dbReference>
<dbReference type="PROSITE" id="PS50995">
    <property type="entry name" value="HTH_MARR_2"/>
    <property type="match status" value="1"/>
</dbReference>
<protein>
    <recommendedName>
        <fullName evidence="1">HTH marR-type domain-containing protein</fullName>
    </recommendedName>
</protein>
<dbReference type="EMBL" id="BMHT01000001">
    <property type="protein sequence ID" value="GGE96719.1"/>
    <property type="molecule type" value="Genomic_DNA"/>
</dbReference>
<dbReference type="InterPro" id="IPR000835">
    <property type="entry name" value="HTH_MarR-typ"/>
</dbReference>
<dbReference type="InterPro" id="IPR036388">
    <property type="entry name" value="WH-like_DNA-bd_sf"/>
</dbReference>
<comment type="caution">
    <text evidence="2">The sequence shown here is derived from an EMBL/GenBank/DDBJ whole genome shotgun (WGS) entry which is preliminary data.</text>
</comment>
<dbReference type="Proteomes" id="UP000632273">
    <property type="component" value="Unassembled WGS sequence"/>
</dbReference>
<dbReference type="Gene3D" id="1.10.10.10">
    <property type="entry name" value="Winged helix-like DNA-binding domain superfamily/Winged helix DNA-binding domain"/>
    <property type="match status" value="1"/>
</dbReference>
<dbReference type="SUPFAM" id="SSF46785">
    <property type="entry name" value="Winged helix' DNA-binding domain"/>
    <property type="match status" value="1"/>
</dbReference>
<dbReference type="Pfam" id="PF01047">
    <property type="entry name" value="MarR"/>
    <property type="match status" value="1"/>
</dbReference>
<gene>
    <name evidence="2" type="ORF">GCM10011383_04390</name>
</gene>
<dbReference type="RefSeq" id="WP_188810487.1">
    <property type="nucleotide sequence ID" value="NZ_BMHT01000001.1"/>
</dbReference>
<feature type="domain" description="HTH marR-type" evidence="1">
    <location>
        <begin position="7"/>
        <end position="141"/>
    </location>
</feature>
<name>A0ABQ1TJ74_9BACT</name>
<accession>A0ABQ1TJ74</accession>
<evidence type="ECO:0000313" key="2">
    <source>
        <dbReference type="EMBL" id="GGE96719.1"/>
    </source>
</evidence>
<dbReference type="InterPro" id="IPR036390">
    <property type="entry name" value="WH_DNA-bd_sf"/>
</dbReference>
<dbReference type="PANTHER" id="PTHR39515:SF2">
    <property type="entry name" value="HTH-TYPE TRANSCRIPTIONAL REGULATOR RV0880"/>
    <property type="match status" value="1"/>
</dbReference>
<dbReference type="PANTHER" id="PTHR39515">
    <property type="entry name" value="CONSERVED PROTEIN"/>
    <property type="match status" value="1"/>
</dbReference>
<proteinExistence type="predicted"/>
<dbReference type="SMART" id="SM00347">
    <property type="entry name" value="HTH_MARR"/>
    <property type="match status" value="1"/>
</dbReference>